<comment type="caution">
    <text evidence="1">The sequence shown here is derived from an EMBL/GenBank/DDBJ whole genome shotgun (WGS) entry which is preliminary data.</text>
</comment>
<protein>
    <submittedName>
        <fullName evidence="1">Uncharacterized protein</fullName>
    </submittedName>
</protein>
<evidence type="ECO:0000313" key="2">
    <source>
        <dbReference type="Proteomes" id="UP000324222"/>
    </source>
</evidence>
<gene>
    <name evidence="1" type="ORF">E2C01_086022</name>
</gene>
<organism evidence="1 2">
    <name type="scientific">Portunus trituberculatus</name>
    <name type="common">Swimming crab</name>
    <name type="synonym">Neptunus trituberculatus</name>
    <dbReference type="NCBI Taxonomy" id="210409"/>
    <lineage>
        <taxon>Eukaryota</taxon>
        <taxon>Metazoa</taxon>
        <taxon>Ecdysozoa</taxon>
        <taxon>Arthropoda</taxon>
        <taxon>Crustacea</taxon>
        <taxon>Multicrustacea</taxon>
        <taxon>Malacostraca</taxon>
        <taxon>Eumalacostraca</taxon>
        <taxon>Eucarida</taxon>
        <taxon>Decapoda</taxon>
        <taxon>Pleocyemata</taxon>
        <taxon>Brachyura</taxon>
        <taxon>Eubrachyura</taxon>
        <taxon>Portunoidea</taxon>
        <taxon>Portunidae</taxon>
        <taxon>Portuninae</taxon>
        <taxon>Portunus</taxon>
    </lineage>
</organism>
<dbReference type="EMBL" id="VSRR010086282">
    <property type="protein sequence ID" value="MPC91014.1"/>
    <property type="molecule type" value="Genomic_DNA"/>
</dbReference>
<keyword evidence="2" id="KW-1185">Reference proteome</keyword>
<accession>A0A5B7JF83</accession>
<dbReference type="AlphaFoldDB" id="A0A5B7JF83"/>
<evidence type="ECO:0000313" key="1">
    <source>
        <dbReference type="EMBL" id="MPC91014.1"/>
    </source>
</evidence>
<sequence length="104" mass="11877">MVWVGVGGLVSTTTTYLPTHLPTHPPFHFSNPSPLMYPTHQIYKTSTLLTEETLRKTLLVISVALENSRGERKERFIIRVHVPSIPPSFLGTEAQWNRKYFIVT</sequence>
<name>A0A5B7JF83_PORTR</name>
<reference evidence="1 2" key="1">
    <citation type="submission" date="2019-05" db="EMBL/GenBank/DDBJ databases">
        <title>Another draft genome of Portunus trituberculatus and its Hox gene families provides insights of decapod evolution.</title>
        <authorList>
            <person name="Jeong J.-H."/>
            <person name="Song I."/>
            <person name="Kim S."/>
            <person name="Choi T."/>
            <person name="Kim D."/>
            <person name="Ryu S."/>
            <person name="Kim W."/>
        </authorList>
    </citation>
    <scope>NUCLEOTIDE SEQUENCE [LARGE SCALE GENOMIC DNA]</scope>
    <source>
        <tissue evidence="1">Muscle</tissue>
    </source>
</reference>
<proteinExistence type="predicted"/>
<dbReference type="Proteomes" id="UP000324222">
    <property type="component" value="Unassembled WGS sequence"/>
</dbReference>